<comment type="caution">
    <text evidence="2">The sequence shown here is derived from an EMBL/GenBank/DDBJ whole genome shotgun (WGS) entry which is preliminary data.</text>
</comment>
<organism evidence="2 3">
    <name type="scientific">Yinghuangia aomiensis</name>
    <dbReference type="NCBI Taxonomy" id="676205"/>
    <lineage>
        <taxon>Bacteria</taxon>
        <taxon>Bacillati</taxon>
        <taxon>Actinomycetota</taxon>
        <taxon>Actinomycetes</taxon>
        <taxon>Kitasatosporales</taxon>
        <taxon>Streptomycetaceae</taxon>
        <taxon>Yinghuangia</taxon>
    </lineage>
</organism>
<evidence type="ECO:0000313" key="3">
    <source>
        <dbReference type="Proteomes" id="UP001500466"/>
    </source>
</evidence>
<feature type="region of interest" description="Disordered" evidence="1">
    <location>
        <begin position="187"/>
        <end position="247"/>
    </location>
</feature>
<evidence type="ECO:0000256" key="1">
    <source>
        <dbReference type="SAM" id="MobiDB-lite"/>
    </source>
</evidence>
<dbReference type="Proteomes" id="UP001500466">
    <property type="component" value="Unassembled WGS sequence"/>
</dbReference>
<protein>
    <submittedName>
        <fullName evidence="2">Uncharacterized protein</fullName>
    </submittedName>
</protein>
<sequence>MATLEDTLSQADPLERVGWLVYSANWYERKVDRHTRQPASSEISDAEAREFAGYASVLRQQADVELQGEINRRVTNSVGQVRWWQRRPVSRRAARADRELEKTAATMAEDGRSAAVAEAGAREAPARPGGGALDASIGEKAQRLVALRLSAYVTGGTGDAKAANEAHALLNQHLNLLARNEIARNDLNQNQSAGAPRREATTLGLRRPRLAPSADPRTDSARTSTTSTDQNNGAQRNEGFHRQHGNF</sequence>
<keyword evidence="3" id="KW-1185">Reference proteome</keyword>
<proteinExistence type="predicted"/>
<reference evidence="3" key="1">
    <citation type="journal article" date="2019" name="Int. J. Syst. Evol. Microbiol.">
        <title>The Global Catalogue of Microorganisms (GCM) 10K type strain sequencing project: providing services to taxonomists for standard genome sequencing and annotation.</title>
        <authorList>
            <consortium name="The Broad Institute Genomics Platform"/>
            <consortium name="The Broad Institute Genome Sequencing Center for Infectious Disease"/>
            <person name="Wu L."/>
            <person name="Ma J."/>
        </authorList>
    </citation>
    <scope>NUCLEOTIDE SEQUENCE [LARGE SCALE GENOMIC DNA]</scope>
    <source>
        <strain evidence="3">JCM 17986</strain>
    </source>
</reference>
<dbReference type="EMBL" id="BAABHS010000008">
    <property type="protein sequence ID" value="GAA4962251.1"/>
    <property type="molecule type" value="Genomic_DNA"/>
</dbReference>
<name>A0ABP9H538_9ACTN</name>
<feature type="region of interest" description="Disordered" evidence="1">
    <location>
        <begin position="114"/>
        <end position="134"/>
    </location>
</feature>
<gene>
    <name evidence="2" type="ORF">GCM10023205_27470</name>
</gene>
<evidence type="ECO:0000313" key="2">
    <source>
        <dbReference type="EMBL" id="GAA4962251.1"/>
    </source>
</evidence>
<accession>A0ABP9H538</accession>
<dbReference type="RefSeq" id="WP_345675704.1">
    <property type="nucleotide sequence ID" value="NZ_BAABHS010000008.1"/>
</dbReference>